<keyword evidence="5 8" id="KW-1133">Transmembrane helix</keyword>
<evidence type="ECO:0000256" key="1">
    <source>
        <dbReference type="ARBA" id="ARBA00004141"/>
    </source>
</evidence>
<dbReference type="SUPFAM" id="SSF53448">
    <property type="entry name" value="Nucleotide-diphospho-sugar transferases"/>
    <property type="match status" value="1"/>
</dbReference>
<dbReference type="InterPro" id="IPR050321">
    <property type="entry name" value="Glycosyltr_2/OpgH_subfam"/>
</dbReference>
<accession>A0ABN2K0F1</accession>
<dbReference type="PANTHER" id="PTHR43867">
    <property type="entry name" value="CELLULOSE SYNTHASE CATALYTIC SUBUNIT A [UDP-FORMING]"/>
    <property type="match status" value="1"/>
</dbReference>
<feature type="transmembrane region" description="Helical" evidence="8">
    <location>
        <begin position="396"/>
        <end position="425"/>
    </location>
</feature>
<comment type="subcellular location">
    <subcellularLocation>
        <location evidence="1">Membrane</location>
        <topology evidence="1">Multi-pass membrane protein</topology>
    </subcellularLocation>
</comment>
<feature type="transmembrane region" description="Helical" evidence="8">
    <location>
        <begin position="521"/>
        <end position="538"/>
    </location>
</feature>
<keyword evidence="3" id="KW-0808">Transferase</keyword>
<evidence type="ECO:0000256" key="4">
    <source>
        <dbReference type="ARBA" id="ARBA00022692"/>
    </source>
</evidence>
<keyword evidence="4 8" id="KW-0812">Transmembrane</keyword>
<keyword evidence="2" id="KW-0328">Glycosyltransferase</keyword>
<evidence type="ECO:0000256" key="2">
    <source>
        <dbReference type="ARBA" id="ARBA00022676"/>
    </source>
</evidence>
<feature type="region of interest" description="Disordered" evidence="7">
    <location>
        <begin position="748"/>
        <end position="784"/>
    </location>
</feature>
<feature type="transmembrane region" description="Helical" evidence="8">
    <location>
        <begin position="544"/>
        <end position="562"/>
    </location>
</feature>
<sequence>MQTATPPVRGRTIRRTLGDLEAYSQLTGPIHAPPAGRYRVRFRTLVRTDGLGSLVKRVIIALLNVTIAALFFRWLLSPEHYPSFEGSGWLVGINIFVIVAVGIMELFRLVNVISLSLASVVARDPIPVTPDPSLRLAFLTTIVPSKEPLAVVLETLKAARRIEYAGRLDVWLLDEGNDPAVVAACEEIGVRHFSRKGIERYNTRKGPFRARTKHGNYNAWLDAHGDEYDVFLSVDPDHVPLPNFVERILGYFRDPNVAYVVGPQCYKNGQTYVTRGAESQQFPFHGIIQRAANRYHAAMLVGTNNAIRISALRSIGGLADSITEDMATGIRMHTTRNPATRRRWKSIYTPDVLAAGEGPESWRDYFSQQMRWSRGTFDILAKTYWRRAWRLTPGQLLHYCLITTFYPSMAVGWLLGGINAVLYLAVGAHGLTVSPSIWLALYADATVFQLWLYVSSRRYNVSPYEVEGSTGLKGMLMSVISSPIYASQLIATILMRPARFVVTPKGTSRSRDTIWVFRRHLQWAALLAAALAVAFYLGHANFAVAVWPTVNLLICLAPLLLWRMEFLRNRRLARQAQMPAVAHPTVTDDDLAALDQSSFEIPAYGQPHFEAPAGAGVGAAPSAVPVPAPSAITVGATGGTDPVMLMTSAKLGTGTAARGTTAPPAGIVPVPPKSRRAARRAAKAAAALPSAGSTAPPPRLSRAREARVKAPLFEVDLAAIPELDSLGAVPALPAAPEERSAMLALPAIPAQARPVEPTTGRPAGLDDDPTHPLALGDHTGAPRG</sequence>
<dbReference type="Gene3D" id="3.90.550.10">
    <property type="entry name" value="Spore Coat Polysaccharide Biosynthesis Protein SpsA, Chain A"/>
    <property type="match status" value="1"/>
</dbReference>
<dbReference type="RefSeq" id="WP_344078452.1">
    <property type="nucleotide sequence ID" value="NZ_BAAALS010000006.1"/>
</dbReference>
<evidence type="ECO:0000256" key="3">
    <source>
        <dbReference type="ARBA" id="ARBA00022679"/>
    </source>
</evidence>
<feature type="transmembrane region" description="Helical" evidence="8">
    <location>
        <begin position="88"/>
        <end position="107"/>
    </location>
</feature>
<comment type="caution">
    <text evidence="9">The sequence shown here is derived from an EMBL/GenBank/DDBJ whole genome shotgun (WGS) entry which is preliminary data.</text>
</comment>
<evidence type="ECO:0000313" key="9">
    <source>
        <dbReference type="EMBL" id="GAA1745579.1"/>
    </source>
</evidence>
<organism evidence="9 10">
    <name type="scientific">Luedemannella helvata</name>
    <dbReference type="NCBI Taxonomy" id="349315"/>
    <lineage>
        <taxon>Bacteria</taxon>
        <taxon>Bacillati</taxon>
        <taxon>Actinomycetota</taxon>
        <taxon>Actinomycetes</taxon>
        <taxon>Micromonosporales</taxon>
        <taxon>Micromonosporaceae</taxon>
        <taxon>Luedemannella</taxon>
    </lineage>
</organism>
<feature type="transmembrane region" description="Helical" evidence="8">
    <location>
        <begin position="58"/>
        <end position="76"/>
    </location>
</feature>
<evidence type="ECO:0000256" key="5">
    <source>
        <dbReference type="ARBA" id="ARBA00022989"/>
    </source>
</evidence>
<evidence type="ECO:0000256" key="7">
    <source>
        <dbReference type="SAM" id="MobiDB-lite"/>
    </source>
</evidence>
<name>A0ABN2K0F1_9ACTN</name>
<gene>
    <name evidence="9" type="ORF">GCM10009681_15630</name>
</gene>
<keyword evidence="10" id="KW-1185">Reference proteome</keyword>
<feature type="transmembrane region" description="Helical" evidence="8">
    <location>
        <begin position="437"/>
        <end position="454"/>
    </location>
</feature>
<dbReference type="InterPro" id="IPR029044">
    <property type="entry name" value="Nucleotide-diphossugar_trans"/>
</dbReference>
<feature type="compositionally biased region" description="Low complexity" evidence="7">
    <location>
        <begin position="683"/>
        <end position="694"/>
    </location>
</feature>
<dbReference type="CDD" id="cd06421">
    <property type="entry name" value="CESA_CelA_like"/>
    <property type="match status" value="1"/>
</dbReference>
<reference evidence="9 10" key="1">
    <citation type="journal article" date="2019" name="Int. J. Syst. Evol. Microbiol.">
        <title>The Global Catalogue of Microorganisms (GCM) 10K type strain sequencing project: providing services to taxonomists for standard genome sequencing and annotation.</title>
        <authorList>
            <consortium name="The Broad Institute Genomics Platform"/>
            <consortium name="The Broad Institute Genome Sequencing Center for Infectious Disease"/>
            <person name="Wu L."/>
            <person name="Ma J."/>
        </authorList>
    </citation>
    <scope>NUCLEOTIDE SEQUENCE [LARGE SCALE GENOMIC DNA]</scope>
    <source>
        <strain evidence="9 10">JCM 13249</strain>
    </source>
</reference>
<evidence type="ECO:0000256" key="8">
    <source>
        <dbReference type="SAM" id="Phobius"/>
    </source>
</evidence>
<proteinExistence type="predicted"/>
<feature type="region of interest" description="Disordered" evidence="7">
    <location>
        <begin position="677"/>
        <end position="701"/>
    </location>
</feature>
<evidence type="ECO:0000256" key="6">
    <source>
        <dbReference type="ARBA" id="ARBA00023136"/>
    </source>
</evidence>
<dbReference type="Pfam" id="PF13641">
    <property type="entry name" value="Glyco_tranf_2_3"/>
    <property type="match status" value="1"/>
</dbReference>
<dbReference type="EMBL" id="BAAALS010000006">
    <property type="protein sequence ID" value="GAA1745579.1"/>
    <property type="molecule type" value="Genomic_DNA"/>
</dbReference>
<dbReference type="PANTHER" id="PTHR43867:SF2">
    <property type="entry name" value="CELLULOSE SYNTHASE CATALYTIC SUBUNIT A [UDP-FORMING]"/>
    <property type="match status" value="1"/>
</dbReference>
<protein>
    <submittedName>
        <fullName evidence="9">Uncharacterized protein</fullName>
    </submittedName>
</protein>
<dbReference type="Proteomes" id="UP001500655">
    <property type="component" value="Unassembled WGS sequence"/>
</dbReference>
<keyword evidence="6 8" id="KW-0472">Membrane</keyword>
<evidence type="ECO:0000313" key="10">
    <source>
        <dbReference type="Proteomes" id="UP001500655"/>
    </source>
</evidence>